<proteinExistence type="predicted"/>
<sequence>MTHAAWDRFSTTGHTPRDALSHWMRWGERAIGAIRVQPRDPARFRGAAARMTAGSATISVMRFSAASAAKATPGEPDDAILFSLPLAGSFRYAHPGADPVLVGPGDIYLRDLSRDWSLSTRGESRLVTLRLPFEDFVARYGDPGPLVGTRFCAGRADVACITGILRSVLPLLQSDGPETRQRVLADTLLDAFRLLAPEPAEDAPADALSLHRQAMLHIARNLGDADLSPATIAAALGVSPRSLQRVFQRRGETMQGVILDQRLARAAEALRASPRPGITPLAMNLGFNDPAYFSRAFAARHGCAPSRYRRHLAGLT</sequence>
<keyword evidence="3" id="KW-0804">Transcription</keyword>
<dbReference type="GO" id="GO:0003700">
    <property type="term" value="F:DNA-binding transcription factor activity"/>
    <property type="evidence" value="ECO:0007669"/>
    <property type="project" value="InterPro"/>
</dbReference>
<organism evidence="5 6">
    <name type="scientific">Allosediminivita pacifica</name>
    <dbReference type="NCBI Taxonomy" id="1267769"/>
    <lineage>
        <taxon>Bacteria</taxon>
        <taxon>Pseudomonadati</taxon>
        <taxon>Pseudomonadota</taxon>
        <taxon>Alphaproteobacteria</taxon>
        <taxon>Rhodobacterales</taxon>
        <taxon>Paracoccaceae</taxon>
        <taxon>Allosediminivita</taxon>
    </lineage>
</organism>
<reference evidence="5 6" key="1">
    <citation type="submission" date="2018-04" db="EMBL/GenBank/DDBJ databases">
        <title>Genomic Encyclopedia of Archaeal and Bacterial Type Strains, Phase II (KMG-II): from individual species to whole genera.</title>
        <authorList>
            <person name="Goeker M."/>
        </authorList>
    </citation>
    <scope>NUCLEOTIDE SEQUENCE [LARGE SCALE GENOMIC DNA]</scope>
    <source>
        <strain evidence="5 6">DSM 29329</strain>
    </source>
</reference>
<evidence type="ECO:0000313" key="6">
    <source>
        <dbReference type="Proteomes" id="UP000244069"/>
    </source>
</evidence>
<protein>
    <submittedName>
        <fullName evidence="5">AraC-like DNA-binding protein</fullName>
    </submittedName>
</protein>
<comment type="caution">
    <text evidence="5">The sequence shown here is derived from an EMBL/GenBank/DDBJ whole genome shotgun (WGS) entry which is preliminary data.</text>
</comment>
<evidence type="ECO:0000256" key="3">
    <source>
        <dbReference type="ARBA" id="ARBA00023163"/>
    </source>
</evidence>
<dbReference type="InterPro" id="IPR020449">
    <property type="entry name" value="Tscrpt_reg_AraC-type_HTH"/>
</dbReference>
<dbReference type="PRINTS" id="PR00032">
    <property type="entry name" value="HTHARAC"/>
</dbReference>
<dbReference type="SMART" id="SM00342">
    <property type="entry name" value="HTH_ARAC"/>
    <property type="match status" value="1"/>
</dbReference>
<evidence type="ECO:0000256" key="2">
    <source>
        <dbReference type="ARBA" id="ARBA00023125"/>
    </source>
</evidence>
<accession>A0A2T6AQL3</accession>
<gene>
    <name evidence="5" type="ORF">C8N44_11821</name>
</gene>
<dbReference type="PROSITE" id="PS01124">
    <property type="entry name" value="HTH_ARAC_FAMILY_2"/>
    <property type="match status" value="1"/>
</dbReference>
<dbReference type="Pfam" id="PF12833">
    <property type="entry name" value="HTH_18"/>
    <property type="match status" value="1"/>
</dbReference>
<dbReference type="Proteomes" id="UP000244069">
    <property type="component" value="Unassembled WGS sequence"/>
</dbReference>
<dbReference type="PANTHER" id="PTHR46796:SF6">
    <property type="entry name" value="ARAC SUBFAMILY"/>
    <property type="match status" value="1"/>
</dbReference>
<dbReference type="InterPro" id="IPR050204">
    <property type="entry name" value="AraC_XylS_family_regulators"/>
</dbReference>
<keyword evidence="2 5" id="KW-0238">DNA-binding</keyword>
<keyword evidence="6" id="KW-1185">Reference proteome</keyword>
<evidence type="ECO:0000313" key="5">
    <source>
        <dbReference type="EMBL" id="PTX46046.1"/>
    </source>
</evidence>
<keyword evidence="1" id="KW-0805">Transcription regulation</keyword>
<dbReference type="OrthoDB" id="8004517at2"/>
<dbReference type="AlphaFoldDB" id="A0A2T6AQL3"/>
<feature type="domain" description="HTH araC/xylS-type" evidence="4">
    <location>
        <begin position="212"/>
        <end position="311"/>
    </location>
</feature>
<dbReference type="Pfam" id="PF14525">
    <property type="entry name" value="AraC_binding_2"/>
    <property type="match status" value="1"/>
</dbReference>
<evidence type="ECO:0000259" key="4">
    <source>
        <dbReference type="PROSITE" id="PS01124"/>
    </source>
</evidence>
<dbReference type="GO" id="GO:0043565">
    <property type="term" value="F:sequence-specific DNA binding"/>
    <property type="evidence" value="ECO:0007669"/>
    <property type="project" value="InterPro"/>
</dbReference>
<dbReference type="EMBL" id="QBKN01000018">
    <property type="protein sequence ID" value="PTX46046.1"/>
    <property type="molecule type" value="Genomic_DNA"/>
</dbReference>
<dbReference type="InterPro" id="IPR018060">
    <property type="entry name" value="HTH_AraC"/>
</dbReference>
<evidence type="ECO:0000256" key="1">
    <source>
        <dbReference type="ARBA" id="ARBA00023015"/>
    </source>
</evidence>
<dbReference type="SUPFAM" id="SSF46689">
    <property type="entry name" value="Homeodomain-like"/>
    <property type="match status" value="1"/>
</dbReference>
<dbReference type="RefSeq" id="WP_107977436.1">
    <property type="nucleotide sequence ID" value="NZ_BMEZ01000019.1"/>
</dbReference>
<dbReference type="Gene3D" id="1.10.10.60">
    <property type="entry name" value="Homeodomain-like"/>
    <property type="match status" value="1"/>
</dbReference>
<dbReference type="InterPro" id="IPR035418">
    <property type="entry name" value="AraC-bd_2"/>
</dbReference>
<name>A0A2T6AQL3_9RHOB</name>
<dbReference type="InterPro" id="IPR009057">
    <property type="entry name" value="Homeodomain-like_sf"/>
</dbReference>
<dbReference type="PANTHER" id="PTHR46796">
    <property type="entry name" value="HTH-TYPE TRANSCRIPTIONAL ACTIVATOR RHAS-RELATED"/>
    <property type="match status" value="1"/>
</dbReference>